<gene>
    <name evidence="2" type="ORF">AVEN_143161_1</name>
</gene>
<accession>A0A4Y2JUL1</accession>
<protein>
    <submittedName>
        <fullName evidence="2">Uncharacterized protein</fullName>
    </submittedName>
</protein>
<evidence type="ECO:0000313" key="3">
    <source>
        <dbReference type="Proteomes" id="UP000499080"/>
    </source>
</evidence>
<evidence type="ECO:0000256" key="1">
    <source>
        <dbReference type="SAM" id="MobiDB-lite"/>
    </source>
</evidence>
<dbReference type="Proteomes" id="UP000499080">
    <property type="component" value="Unassembled WGS sequence"/>
</dbReference>
<sequence>MRFQSANPQNFDRGPLLARWSAFLPDSLAKNLSCRAIVTRFSEVRNPKEGSLHYVRPTRSHCPVAEPRGKKESFGFYGKTNLLWSVSLRVPECYSKKFLCVANHTDQKGKFIVLAGSELVGFHHGVRFRFAISPISYWALCASKKTSYPQNTCWRQATKSQQGNSRLYRLKNSWLFLMEKDSLSASSPASFRSLRRYRPLKNETPPWVEGNTKASRKNAKDPEARHPRS</sequence>
<feature type="compositionally biased region" description="Basic and acidic residues" evidence="1">
    <location>
        <begin position="218"/>
        <end position="229"/>
    </location>
</feature>
<comment type="caution">
    <text evidence="2">The sequence shown here is derived from an EMBL/GenBank/DDBJ whole genome shotgun (WGS) entry which is preliminary data.</text>
</comment>
<organism evidence="2 3">
    <name type="scientific">Araneus ventricosus</name>
    <name type="common">Orbweaver spider</name>
    <name type="synonym">Epeira ventricosa</name>
    <dbReference type="NCBI Taxonomy" id="182803"/>
    <lineage>
        <taxon>Eukaryota</taxon>
        <taxon>Metazoa</taxon>
        <taxon>Ecdysozoa</taxon>
        <taxon>Arthropoda</taxon>
        <taxon>Chelicerata</taxon>
        <taxon>Arachnida</taxon>
        <taxon>Araneae</taxon>
        <taxon>Araneomorphae</taxon>
        <taxon>Entelegynae</taxon>
        <taxon>Araneoidea</taxon>
        <taxon>Araneidae</taxon>
        <taxon>Araneus</taxon>
    </lineage>
</organism>
<reference evidence="2 3" key="1">
    <citation type="journal article" date="2019" name="Sci. Rep.">
        <title>Orb-weaving spider Araneus ventricosus genome elucidates the spidroin gene catalogue.</title>
        <authorList>
            <person name="Kono N."/>
            <person name="Nakamura H."/>
            <person name="Ohtoshi R."/>
            <person name="Moran D.A.P."/>
            <person name="Shinohara A."/>
            <person name="Yoshida Y."/>
            <person name="Fujiwara M."/>
            <person name="Mori M."/>
            <person name="Tomita M."/>
            <person name="Arakawa K."/>
        </authorList>
    </citation>
    <scope>NUCLEOTIDE SEQUENCE [LARGE SCALE GENOMIC DNA]</scope>
</reference>
<name>A0A4Y2JUL1_ARAVE</name>
<dbReference type="EMBL" id="BGPR01003859">
    <property type="protein sequence ID" value="GBM93218.1"/>
    <property type="molecule type" value="Genomic_DNA"/>
</dbReference>
<proteinExistence type="predicted"/>
<keyword evidence="3" id="KW-1185">Reference proteome</keyword>
<feature type="region of interest" description="Disordered" evidence="1">
    <location>
        <begin position="201"/>
        <end position="229"/>
    </location>
</feature>
<dbReference type="AlphaFoldDB" id="A0A4Y2JUL1"/>
<evidence type="ECO:0000313" key="2">
    <source>
        <dbReference type="EMBL" id="GBM93218.1"/>
    </source>
</evidence>